<comment type="caution">
    <text evidence="2">The sequence shown here is derived from an EMBL/GenBank/DDBJ whole genome shotgun (WGS) entry which is preliminary data.</text>
</comment>
<dbReference type="InterPro" id="IPR042099">
    <property type="entry name" value="ANL_N_sf"/>
</dbReference>
<dbReference type="GO" id="GO:0006631">
    <property type="term" value="P:fatty acid metabolic process"/>
    <property type="evidence" value="ECO:0007669"/>
    <property type="project" value="TreeGrafter"/>
</dbReference>
<dbReference type="PANTHER" id="PTHR43201:SF32">
    <property type="entry name" value="2-SUCCINYLBENZOATE--COA LIGASE, CHLOROPLASTIC_PEROXISOMAL"/>
    <property type="match status" value="1"/>
</dbReference>
<sequence>MKREHVVGHHNTDADRTIQKYLESFAGSTSTIIGSPLRLSATRSVYQLEGWAATDCLTTFQEGKANSDPYRFSDELIIETSGTTGLPKMVRYQKKVIRNCAVAICQALGLRSDRQYFSLVNPRFAYGLSIMHSHSIADVPVLFYVSPTSLEAWADFREQLQPDSAVYLLPHQSHLLTMDRQWRFDGPIELVFAGGALRSSMVSSLERTFPNAVIVNMYGQAELGPRVSIGRSGIREFREGNVGKPLPGVQIRISSDGTDSAMGRIEIDSPYHMTSYVSPLDAPTVKDGDWWPTGDVGWVTDGGDLWIAGRVAEDINVLGSLLRPAELRKVVCGVTGVLDAQISASDHEIYGQRPSIRVLADTHETNTEAAVRTALATAIGPTASVIEIKVIDIGSLPDSGKL</sequence>
<proteinExistence type="predicted"/>
<evidence type="ECO:0000313" key="3">
    <source>
        <dbReference type="Proteomes" id="UP000323876"/>
    </source>
</evidence>
<name>A0A5N0EI01_9NOCA</name>
<evidence type="ECO:0000313" key="2">
    <source>
        <dbReference type="EMBL" id="KAA8887715.1"/>
    </source>
</evidence>
<gene>
    <name evidence="2" type="ORF">F3087_18895</name>
</gene>
<keyword evidence="3" id="KW-1185">Reference proteome</keyword>
<keyword evidence="2" id="KW-0436">Ligase</keyword>
<dbReference type="GO" id="GO:0031956">
    <property type="term" value="F:medium-chain fatty acid-CoA ligase activity"/>
    <property type="evidence" value="ECO:0007669"/>
    <property type="project" value="TreeGrafter"/>
</dbReference>
<reference evidence="2 3" key="1">
    <citation type="submission" date="2019-09" db="EMBL/GenBank/DDBJ databases">
        <authorList>
            <person name="Wang X."/>
        </authorList>
    </citation>
    <scope>NUCLEOTIDE SEQUENCE [LARGE SCALE GENOMIC DNA]</scope>
    <source>
        <strain evidence="2 3">CICC 11023</strain>
    </source>
</reference>
<dbReference type="PANTHER" id="PTHR43201">
    <property type="entry name" value="ACYL-COA SYNTHETASE"/>
    <property type="match status" value="1"/>
</dbReference>
<dbReference type="AlphaFoldDB" id="A0A5N0EI01"/>
<dbReference type="InterPro" id="IPR000873">
    <property type="entry name" value="AMP-dep_synth/lig_dom"/>
</dbReference>
<evidence type="ECO:0000259" key="1">
    <source>
        <dbReference type="Pfam" id="PF00501"/>
    </source>
</evidence>
<dbReference type="EMBL" id="VXLC01000006">
    <property type="protein sequence ID" value="KAA8887715.1"/>
    <property type="molecule type" value="Genomic_DNA"/>
</dbReference>
<dbReference type="SUPFAM" id="SSF56801">
    <property type="entry name" value="Acetyl-CoA synthetase-like"/>
    <property type="match status" value="1"/>
</dbReference>
<organism evidence="2 3">
    <name type="scientific">Nocardia colli</name>
    <dbReference type="NCBI Taxonomy" id="2545717"/>
    <lineage>
        <taxon>Bacteria</taxon>
        <taxon>Bacillati</taxon>
        <taxon>Actinomycetota</taxon>
        <taxon>Actinomycetes</taxon>
        <taxon>Mycobacteriales</taxon>
        <taxon>Nocardiaceae</taxon>
        <taxon>Nocardia</taxon>
    </lineage>
</organism>
<dbReference type="RefSeq" id="WP_150403285.1">
    <property type="nucleotide sequence ID" value="NZ_VXLC01000006.1"/>
</dbReference>
<dbReference type="Pfam" id="PF00501">
    <property type="entry name" value="AMP-binding"/>
    <property type="match status" value="1"/>
</dbReference>
<accession>A0A5N0EI01</accession>
<dbReference type="Proteomes" id="UP000323876">
    <property type="component" value="Unassembled WGS sequence"/>
</dbReference>
<protein>
    <submittedName>
        <fullName evidence="2">Acyl--CoA ligase</fullName>
    </submittedName>
</protein>
<dbReference type="OrthoDB" id="8445630at2"/>
<dbReference type="Gene3D" id="3.40.50.12780">
    <property type="entry name" value="N-terminal domain of ligase-like"/>
    <property type="match status" value="1"/>
</dbReference>
<feature type="domain" description="AMP-dependent synthetase/ligase" evidence="1">
    <location>
        <begin position="77"/>
        <end position="276"/>
    </location>
</feature>